<accession>A0A2P5FB76</accession>
<dbReference type="EMBL" id="JXTC01000047">
    <property type="protein sequence ID" value="PON95042.1"/>
    <property type="molecule type" value="Genomic_DNA"/>
</dbReference>
<dbReference type="InParanoid" id="A0A2P5FB76"/>
<reference evidence="2" key="1">
    <citation type="submission" date="2016-06" db="EMBL/GenBank/DDBJ databases">
        <title>Parallel loss of symbiosis genes in relatives of nitrogen-fixing non-legume Parasponia.</title>
        <authorList>
            <person name="Van Velzen R."/>
            <person name="Holmer R."/>
            <person name="Bu F."/>
            <person name="Rutten L."/>
            <person name="Van Zeijl A."/>
            <person name="Liu W."/>
            <person name="Santuari L."/>
            <person name="Cao Q."/>
            <person name="Sharma T."/>
            <person name="Shen D."/>
            <person name="Roswanjaya Y."/>
            <person name="Wardhani T."/>
            <person name="Kalhor M.S."/>
            <person name="Jansen J."/>
            <person name="Van den Hoogen J."/>
            <person name="Gungor B."/>
            <person name="Hartog M."/>
            <person name="Hontelez J."/>
            <person name="Verver J."/>
            <person name="Yang W.-C."/>
            <person name="Schijlen E."/>
            <person name="Repin R."/>
            <person name="Schilthuizen M."/>
            <person name="Schranz E."/>
            <person name="Heidstra R."/>
            <person name="Miyata K."/>
            <person name="Fedorova E."/>
            <person name="Kohlen W."/>
            <person name="Bisseling T."/>
            <person name="Smit S."/>
            <person name="Geurts R."/>
        </authorList>
    </citation>
    <scope>NUCLEOTIDE SEQUENCE [LARGE SCALE GENOMIC DNA]</scope>
    <source>
        <strain evidence="2">cv. RG33-2</strain>
    </source>
</reference>
<gene>
    <name evidence="1" type="ORF">TorRG33x02_092410</name>
</gene>
<name>A0A2P5FB76_TREOI</name>
<protein>
    <submittedName>
        <fullName evidence="1">Uncharacterized protein</fullName>
    </submittedName>
</protein>
<organism evidence="1 2">
    <name type="scientific">Trema orientale</name>
    <name type="common">Charcoal tree</name>
    <name type="synonym">Celtis orientalis</name>
    <dbReference type="NCBI Taxonomy" id="63057"/>
    <lineage>
        <taxon>Eukaryota</taxon>
        <taxon>Viridiplantae</taxon>
        <taxon>Streptophyta</taxon>
        <taxon>Embryophyta</taxon>
        <taxon>Tracheophyta</taxon>
        <taxon>Spermatophyta</taxon>
        <taxon>Magnoliopsida</taxon>
        <taxon>eudicotyledons</taxon>
        <taxon>Gunneridae</taxon>
        <taxon>Pentapetalae</taxon>
        <taxon>rosids</taxon>
        <taxon>fabids</taxon>
        <taxon>Rosales</taxon>
        <taxon>Cannabaceae</taxon>
        <taxon>Trema</taxon>
    </lineage>
</organism>
<comment type="caution">
    <text evidence="1">The sequence shown here is derived from an EMBL/GenBank/DDBJ whole genome shotgun (WGS) entry which is preliminary data.</text>
</comment>
<evidence type="ECO:0000313" key="2">
    <source>
        <dbReference type="Proteomes" id="UP000237000"/>
    </source>
</evidence>
<proteinExistence type="predicted"/>
<dbReference type="Proteomes" id="UP000237000">
    <property type="component" value="Unassembled WGS sequence"/>
</dbReference>
<dbReference type="AlphaFoldDB" id="A0A2P5FB76"/>
<evidence type="ECO:0000313" key="1">
    <source>
        <dbReference type="EMBL" id="PON95042.1"/>
    </source>
</evidence>
<sequence>MRPGQVGIIKTCWILKDGVSIKLLPCQRASTDWALACSLFQGFKLLLHKDVSFFAPCRPKVSSWCNLLFFA</sequence>
<keyword evidence="2" id="KW-1185">Reference proteome</keyword>